<evidence type="ECO:0000313" key="1">
    <source>
        <dbReference type="EMBL" id="MCI60619.1"/>
    </source>
</evidence>
<feature type="non-terminal residue" evidence="1">
    <location>
        <position position="66"/>
    </location>
</feature>
<accession>A0A392THI1</accession>
<name>A0A392THI1_9FABA</name>
<evidence type="ECO:0000313" key="2">
    <source>
        <dbReference type="Proteomes" id="UP000265520"/>
    </source>
</evidence>
<keyword evidence="2" id="KW-1185">Reference proteome</keyword>
<sequence length="66" mass="7387">MDQAINAEEEALHNLAIFVSSEDPKTFNEAQKLDVWKKAMDQDIDAIEKNNTWELTNLPAGVNTIG</sequence>
<dbReference type="AlphaFoldDB" id="A0A392THI1"/>
<comment type="caution">
    <text evidence="1">The sequence shown here is derived from an EMBL/GenBank/DDBJ whole genome shotgun (WGS) entry which is preliminary data.</text>
</comment>
<dbReference type="Proteomes" id="UP000265520">
    <property type="component" value="Unassembled WGS sequence"/>
</dbReference>
<reference evidence="1 2" key="1">
    <citation type="journal article" date="2018" name="Front. Plant Sci.">
        <title>Red Clover (Trifolium pratense) and Zigzag Clover (T. medium) - A Picture of Genomic Similarities and Differences.</title>
        <authorList>
            <person name="Dluhosova J."/>
            <person name="Istvanek J."/>
            <person name="Nedelnik J."/>
            <person name="Repkova J."/>
        </authorList>
    </citation>
    <scope>NUCLEOTIDE SEQUENCE [LARGE SCALE GENOMIC DNA]</scope>
    <source>
        <strain evidence="2">cv. 10/8</strain>
        <tissue evidence="1">Leaf</tissue>
    </source>
</reference>
<proteinExistence type="predicted"/>
<dbReference type="EMBL" id="LXQA010584959">
    <property type="protein sequence ID" value="MCI60619.1"/>
    <property type="molecule type" value="Genomic_DNA"/>
</dbReference>
<organism evidence="1 2">
    <name type="scientific">Trifolium medium</name>
    <dbReference type="NCBI Taxonomy" id="97028"/>
    <lineage>
        <taxon>Eukaryota</taxon>
        <taxon>Viridiplantae</taxon>
        <taxon>Streptophyta</taxon>
        <taxon>Embryophyta</taxon>
        <taxon>Tracheophyta</taxon>
        <taxon>Spermatophyta</taxon>
        <taxon>Magnoliopsida</taxon>
        <taxon>eudicotyledons</taxon>
        <taxon>Gunneridae</taxon>
        <taxon>Pentapetalae</taxon>
        <taxon>rosids</taxon>
        <taxon>fabids</taxon>
        <taxon>Fabales</taxon>
        <taxon>Fabaceae</taxon>
        <taxon>Papilionoideae</taxon>
        <taxon>50 kb inversion clade</taxon>
        <taxon>NPAAA clade</taxon>
        <taxon>Hologalegina</taxon>
        <taxon>IRL clade</taxon>
        <taxon>Trifolieae</taxon>
        <taxon>Trifolium</taxon>
    </lineage>
</organism>
<protein>
    <submittedName>
        <fullName evidence="1">Copia-type polyprotein</fullName>
    </submittedName>
</protein>